<dbReference type="PRINTS" id="PR00508">
    <property type="entry name" value="S21N4MTFRASE"/>
</dbReference>
<keyword evidence="3 7" id="KW-0489">Methyltransferase</keyword>
<dbReference type="Proteomes" id="UP000006762">
    <property type="component" value="Unassembled WGS sequence"/>
</dbReference>
<evidence type="ECO:0000256" key="5">
    <source>
        <dbReference type="ARBA" id="ARBA00047942"/>
    </source>
</evidence>
<dbReference type="InterPro" id="IPR001091">
    <property type="entry name" value="RM_Methyltransferase"/>
</dbReference>
<gene>
    <name evidence="7" type="ORF">B30_07321</name>
</gene>
<keyword evidence="8" id="KW-1185">Reference proteome</keyword>
<dbReference type="EMBL" id="AMRK01000003">
    <property type="protein sequence ID" value="EKE72774.1"/>
    <property type="molecule type" value="Genomic_DNA"/>
</dbReference>
<name>K2JQQ6_9RHOB</name>
<evidence type="ECO:0000256" key="1">
    <source>
        <dbReference type="ARBA" id="ARBA00006594"/>
    </source>
</evidence>
<dbReference type="RefSeq" id="WP_009571408.1">
    <property type="nucleotide sequence ID" value="NZ_AMRK01000003.1"/>
</dbReference>
<sequence>MPTLRWMTRDDDVRAAEKVPYRLLEEDPALGYGDRDTGNMMIQGDNLEALKSLLPFYAGQVKCIYIDPPYNTGSAFEHYDDNLEHSKWLAMMWPRLELLRELLSEDGSIWVNIEDREGHYLKVILDEVFGRRNFMQGVVWSRKVSPANDAKYFSNDHDYIHVFSKNMEFINLNKLEREEKHNKHYTNPDDDVRGPWNSITFTGNKNRHERPNLYYAVINPNTGEEIYPPENLTWRYGKDRADEMLRGGFFYWGKSGTSKSPRIKQFLSEAKPVIPRSVWGHDDAGHTQMAMLEQRALGGPPFGTPKPELLLKKVLSIATNPGDLVLDSFLGSGTTAAVAQKMGRRYIGIEMGDHAVTHCVPRLQKVVDGEQGGISKAQNWQGGGGFRFFRLGSPVFDETGQIQPDIRFATLAAHIWFSEIGAPWTPPWTAPNDVTPFLGSHAFGDAGAGRALGVALLYNGILGDKSINGGNVLNRKTLKVIREAAGGYDGPLVIYGERTVLSEASLADETITFKQTPYDVRARR</sequence>
<evidence type="ECO:0000313" key="8">
    <source>
        <dbReference type="Proteomes" id="UP000006762"/>
    </source>
</evidence>
<keyword evidence="4" id="KW-0808">Transferase</keyword>
<dbReference type="EC" id="2.1.1.72" evidence="2"/>
<dbReference type="SUPFAM" id="SSF53335">
    <property type="entry name" value="S-adenosyl-L-methionine-dependent methyltransferases"/>
    <property type="match status" value="1"/>
</dbReference>
<dbReference type="STRING" id="1208323.B30_07321"/>
<dbReference type="GO" id="GO:0009007">
    <property type="term" value="F:site-specific DNA-methyltransferase (adenine-specific) activity"/>
    <property type="evidence" value="ECO:0007669"/>
    <property type="project" value="UniProtKB-EC"/>
</dbReference>
<evidence type="ECO:0000256" key="4">
    <source>
        <dbReference type="ARBA" id="ARBA00022679"/>
    </source>
</evidence>
<evidence type="ECO:0000313" key="7">
    <source>
        <dbReference type="EMBL" id="EKE72774.1"/>
    </source>
</evidence>
<comment type="similarity">
    <text evidence="1">Belongs to the N(4)/N(6)-methyltransferase family.</text>
</comment>
<reference evidence="7 8" key="1">
    <citation type="submission" date="2012-09" db="EMBL/GenBank/DDBJ databases">
        <title>Celeribacter baekdonensis B30 Genome Sequencing.</title>
        <authorList>
            <person name="Wang W."/>
        </authorList>
    </citation>
    <scope>NUCLEOTIDE SEQUENCE [LARGE SCALE GENOMIC DNA]</scope>
    <source>
        <strain evidence="7 8">B30</strain>
    </source>
</reference>
<comment type="catalytic activity">
    <reaction evidence="5">
        <text>a 2'-deoxyadenosine in DNA + S-adenosyl-L-methionine = an N(6)-methyl-2'-deoxyadenosine in DNA + S-adenosyl-L-homocysteine + H(+)</text>
        <dbReference type="Rhea" id="RHEA:15197"/>
        <dbReference type="Rhea" id="RHEA-COMP:12418"/>
        <dbReference type="Rhea" id="RHEA-COMP:12419"/>
        <dbReference type="ChEBI" id="CHEBI:15378"/>
        <dbReference type="ChEBI" id="CHEBI:57856"/>
        <dbReference type="ChEBI" id="CHEBI:59789"/>
        <dbReference type="ChEBI" id="CHEBI:90615"/>
        <dbReference type="ChEBI" id="CHEBI:90616"/>
        <dbReference type="EC" id="2.1.1.72"/>
    </reaction>
</comment>
<accession>K2JQQ6</accession>
<dbReference type="InterPro" id="IPR002941">
    <property type="entry name" value="DNA_methylase_N4/N6"/>
</dbReference>
<comment type="caution">
    <text evidence="7">The sequence shown here is derived from an EMBL/GenBank/DDBJ whole genome shotgun (WGS) entry which is preliminary data.</text>
</comment>
<dbReference type="InterPro" id="IPR029063">
    <property type="entry name" value="SAM-dependent_MTases_sf"/>
</dbReference>
<dbReference type="Gene3D" id="3.40.50.150">
    <property type="entry name" value="Vaccinia Virus protein VP39"/>
    <property type="match status" value="1"/>
</dbReference>
<protein>
    <recommendedName>
        <fullName evidence="2">site-specific DNA-methyltransferase (adenine-specific)</fullName>
        <ecNumber evidence="2">2.1.1.72</ecNumber>
    </recommendedName>
</protein>
<dbReference type="InterPro" id="IPR002052">
    <property type="entry name" value="DNA_methylase_N6_adenine_CS"/>
</dbReference>
<dbReference type="OrthoDB" id="9816043at2"/>
<dbReference type="AlphaFoldDB" id="K2JQQ6"/>
<dbReference type="PROSITE" id="PS00092">
    <property type="entry name" value="N6_MTASE"/>
    <property type="match status" value="1"/>
</dbReference>
<evidence type="ECO:0000256" key="3">
    <source>
        <dbReference type="ARBA" id="ARBA00022603"/>
    </source>
</evidence>
<evidence type="ECO:0000256" key="2">
    <source>
        <dbReference type="ARBA" id="ARBA00011900"/>
    </source>
</evidence>
<evidence type="ECO:0000259" key="6">
    <source>
        <dbReference type="Pfam" id="PF01555"/>
    </source>
</evidence>
<organism evidence="7 8">
    <name type="scientific">Celeribacter baekdonensis B30</name>
    <dbReference type="NCBI Taxonomy" id="1208323"/>
    <lineage>
        <taxon>Bacteria</taxon>
        <taxon>Pseudomonadati</taxon>
        <taxon>Pseudomonadota</taxon>
        <taxon>Alphaproteobacteria</taxon>
        <taxon>Rhodobacterales</taxon>
        <taxon>Roseobacteraceae</taxon>
        <taxon>Celeribacter</taxon>
    </lineage>
</organism>
<feature type="domain" description="DNA methylase N-4/N-6" evidence="6">
    <location>
        <begin position="61"/>
        <end position="357"/>
    </location>
</feature>
<dbReference type="GO" id="GO:0003677">
    <property type="term" value="F:DNA binding"/>
    <property type="evidence" value="ECO:0007669"/>
    <property type="project" value="InterPro"/>
</dbReference>
<dbReference type="GO" id="GO:0032259">
    <property type="term" value="P:methylation"/>
    <property type="evidence" value="ECO:0007669"/>
    <property type="project" value="UniProtKB-KW"/>
</dbReference>
<dbReference type="GO" id="GO:0008170">
    <property type="term" value="F:N-methyltransferase activity"/>
    <property type="evidence" value="ECO:0007669"/>
    <property type="project" value="InterPro"/>
</dbReference>
<dbReference type="eggNOG" id="COG2189">
    <property type="taxonomic scope" value="Bacteria"/>
</dbReference>
<proteinExistence type="inferred from homology"/>
<dbReference type="Pfam" id="PF01555">
    <property type="entry name" value="N6_N4_Mtase"/>
    <property type="match status" value="1"/>
</dbReference>
<dbReference type="PATRIC" id="fig|1208323.3.peg.1513"/>